<protein>
    <submittedName>
        <fullName evidence="2">Uncharacterized protein</fullName>
    </submittedName>
</protein>
<dbReference type="Proteomes" id="UP000053831">
    <property type="component" value="Unassembled WGS sequence"/>
</dbReference>
<dbReference type="AlphaFoldDB" id="A0A0M9VVK1"/>
<comment type="caution">
    <text evidence="2">The sequence shown here is derived from an EMBL/GenBank/DDBJ whole genome shotgun (WGS) entry which is preliminary data.</text>
</comment>
<keyword evidence="1" id="KW-0175">Coiled coil</keyword>
<evidence type="ECO:0000313" key="2">
    <source>
        <dbReference type="EMBL" id="KOS21065.1"/>
    </source>
</evidence>
<evidence type="ECO:0000313" key="3">
    <source>
        <dbReference type="Proteomes" id="UP000053831"/>
    </source>
</evidence>
<keyword evidence="3" id="KW-1185">Reference proteome</keyword>
<name>A0A0M9VVK1_ESCWE</name>
<sequence>MCKYEKKIHACGHNGMGRRVLMCNTECTAKEVHPERSRRVCYNCTKCKKLDRRLAELKERLIACRETLEGSRDEDKECQCGGRCCRTMGP</sequence>
<dbReference type="EMBL" id="LGSR01000013">
    <property type="protein sequence ID" value="KOS21065.1"/>
    <property type="molecule type" value="Genomic_DNA"/>
</dbReference>
<organism evidence="2 3">
    <name type="scientific">Escovopsis weberi</name>
    <dbReference type="NCBI Taxonomy" id="150374"/>
    <lineage>
        <taxon>Eukaryota</taxon>
        <taxon>Fungi</taxon>
        <taxon>Dikarya</taxon>
        <taxon>Ascomycota</taxon>
        <taxon>Pezizomycotina</taxon>
        <taxon>Sordariomycetes</taxon>
        <taxon>Hypocreomycetidae</taxon>
        <taxon>Hypocreales</taxon>
        <taxon>Hypocreaceae</taxon>
        <taxon>Escovopsis</taxon>
    </lineage>
</organism>
<feature type="coiled-coil region" evidence="1">
    <location>
        <begin position="47"/>
        <end position="74"/>
    </location>
</feature>
<reference evidence="2 3" key="1">
    <citation type="submission" date="2015-07" db="EMBL/GenBank/DDBJ databases">
        <title>The genome of the fungus Escovopsis weberi, a specialized disease agent of ant agriculture.</title>
        <authorList>
            <person name="de Man T.J."/>
            <person name="Stajich J.E."/>
            <person name="Kubicek C.P."/>
            <person name="Chenthamara K."/>
            <person name="Atanasova L."/>
            <person name="Druzhinina I.S."/>
            <person name="Birnbaum S."/>
            <person name="Barribeau S.M."/>
            <person name="Teiling C."/>
            <person name="Suen G."/>
            <person name="Currie C."/>
            <person name="Gerardo N.M."/>
        </authorList>
    </citation>
    <scope>NUCLEOTIDE SEQUENCE [LARGE SCALE GENOMIC DNA]</scope>
</reference>
<gene>
    <name evidence="2" type="ORF">ESCO_004348</name>
</gene>
<evidence type="ECO:0000256" key="1">
    <source>
        <dbReference type="SAM" id="Coils"/>
    </source>
</evidence>
<accession>A0A0M9VVK1</accession>
<proteinExistence type="predicted"/>